<feature type="region of interest" description="Disordered" evidence="1">
    <location>
        <begin position="62"/>
        <end position="86"/>
    </location>
</feature>
<feature type="compositionally biased region" description="Basic and acidic residues" evidence="1">
    <location>
        <begin position="1"/>
        <end position="11"/>
    </location>
</feature>
<feature type="compositionally biased region" description="Polar residues" evidence="1">
    <location>
        <begin position="63"/>
        <end position="86"/>
    </location>
</feature>
<dbReference type="Proteomes" id="UP000054399">
    <property type="component" value="Unassembled WGS sequence"/>
</dbReference>
<reference evidence="3" key="1">
    <citation type="submission" date="2015-01" db="EMBL/GenBank/DDBJ databases">
        <title>The Genome Sequence of Cryptococcus gattii MMRL2647.</title>
        <authorList>
            <consortium name="The Broad Institute Genomics Platform"/>
            <person name="Cuomo C."/>
            <person name="Litvintseva A."/>
            <person name="Chen Y."/>
            <person name="Heitman J."/>
            <person name="Sun S."/>
            <person name="Springer D."/>
            <person name="Dromer F."/>
            <person name="Young S."/>
            <person name="Zeng Q."/>
            <person name="Gargeya S."/>
            <person name="Abouelleil A."/>
            <person name="Alvarado L."/>
            <person name="Chapman S.B."/>
            <person name="Gainer-Dewar J."/>
            <person name="Goldberg J."/>
            <person name="Griggs A."/>
            <person name="Gujja S."/>
            <person name="Hansen M."/>
            <person name="Howarth C."/>
            <person name="Imamovic A."/>
            <person name="Larimer J."/>
            <person name="Murphy C."/>
            <person name="Naylor J."/>
            <person name="Pearson M."/>
            <person name="Priest M."/>
            <person name="Roberts A."/>
            <person name="Saif S."/>
            <person name="Shea T."/>
            <person name="Sykes S."/>
            <person name="Wortman J."/>
            <person name="Nusbaum C."/>
            <person name="Birren B."/>
        </authorList>
    </citation>
    <scope>NUCLEOTIDE SEQUENCE [LARGE SCALE GENOMIC DNA]</scope>
    <source>
        <strain evidence="3">IND107</strain>
    </source>
</reference>
<comment type="caution">
    <text evidence="2">The sequence shown here is derived from an EMBL/GenBank/DDBJ whole genome shotgun (WGS) entry which is preliminary data.</text>
</comment>
<accession>A0ABR3BLF7</accession>
<reference evidence="2 3" key="2">
    <citation type="submission" date="2024-01" db="EMBL/GenBank/DDBJ databases">
        <title>Comparative genomics of Cryptococcus and Kwoniella reveals pathogenesis evolution and contrasting modes of karyotype evolution via chromosome fusion or intercentromeric recombination.</title>
        <authorList>
            <person name="Coelho M.A."/>
            <person name="David-Palma M."/>
            <person name="Shea T."/>
            <person name="Bowers K."/>
            <person name="Mcginley-Smith S."/>
            <person name="Mohammad A.W."/>
            <person name="Gnirke A."/>
            <person name="Yurkov A.M."/>
            <person name="Nowrousian M."/>
            <person name="Sun S."/>
            <person name="Cuomo C.A."/>
            <person name="Heitman J."/>
        </authorList>
    </citation>
    <scope>NUCLEOTIDE SEQUENCE [LARGE SCALE GENOMIC DNA]</scope>
    <source>
        <strain evidence="2 3">IND107</strain>
    </source>
</reference>
<name>A0ABR3BLF7_9TREE</name>
<evidence type="ECO:0000256" key="1">
    <source>
        <dbReference type="SAM" id="MobiDB-lite"/>
    </source>
</evidence>
<keyword evidence="3" id="KW-1185">Reference proteome</keyword>
<sequence>MSGEKNGHNEDAPSNAGVRRPDGMLLAYTSYRFASRYEMPQLAVVDEGKIDVQSSDIPHCRSASRTTAKSSVSQVTQTGSHATSEKVTPVVFPTPSKPSTRISSTFVKGLHLDPCEAAYIITPLTMALKAEESDVRMCLLQGLAYMDVKAFEDAYDFALTGLRMVVDLASGERLCRLKAPSGESWEQLTNENIARKNEQMRLYKGAAMLDKMSDIPSQGTTMETADIVESQEGNKSEVTEKVKTRIKKKGVTARSRSASTKYTFSGPISFLRWSQREDVLSSTLSHPITPPDIASQWLFDPFTNELCASNEGLKMCSGVNNGPENGEAHSPVLEPVEEEEIKPLASQAVDENEPDIPISQRGDEEDIVDEMKRREEERKLYLALYSALEKRGFRFLWGGQKVFQAVLEELTDQSSG</sequence>
<dbReference type="EMBL" id="ATAM02000011">
    <property type="protein sequence ID" value="KAL0242268.1"/>
    <property type="molecule type" value="Genomic_DNA"/>
</dbReference>
<dbReference type="GeneID" id="91992752"/>
<dbReference type="RefSeq" id="XP_066611650.1">
    <property type="nucleotide sequence ID" value="XM_066760346.1"/>
</dbReference>
<evidence type="ECO:0000313" key="3">
    <source>
        <dbReference type="Proteomes" id="UP000054399"/>
    </source>
</evidence>
<protein>
    <submittedName>
        <fullName evidence="2">Uncharacterized protein</fullName>
    </submittedName>
</protein>
<feature type="region of interest" description="Disordered" evidence="1">
    <location>
        <begin position="1"/>
        <end position="20"/>
    </location>
</feature>
<gene>
    <name evidence="2" type="ORF">I308_105897</name>
</gene>
<organism evidence="2 3">
    <name type="scientific">Cryptococcus tetragattii IND107</name>
    <dbReference type="NCBI Taxonomy" id="1296105"/>
    <lineage>
        <taxon>Eukaryota</taxon>
        <taxon>Fungi</taxon>
        <taxon>Dikarya</taxon>
        <taxon>Basidiomycota</taxon>
        <taxon>Agaricomycotina</taxon>
        <taxon>Tremellomycetes</taxon>
        <taxon>Tremellales</taxon>
        <taxon>Cryptococcaceae</taxon>
        <taxon>Cryptococcus</taxon>
        <taxon>Cryptococcus gattii species complex</taxon>
    </lineage>
</organism>
<evidence type="ECO:0000313" key="2">
    <source>
        <dbReference type="EMBL" id="KAL0242268.1"/>
    </source>
</evidence>
<proteinExistence type="predicted"/>